<protein>
    <submittedName>
        <fullName evidence="1">Uncharacterized protein</fullName>
    </submittedName>
</protein>
<name>A0A813E9R1_POLGL</name>
<dbReference type="Proteomes" id="UP000654075">
    <property type="component" value="Unassembled WGS sequence"/>
</dbReference>
<accession>A0A813E9R1</accession>
<proteinExistence type="predicted"/>
<comment type="caution">
    <text evidence="1">The sequence shown here is derived from an EMBL/GenBank/DDBJ whole genome shotgun (WGS) entry which is preliminary data.</text>
</comment>
<organism evidence="1 2">
    <name type="scientific">Polarella glacialis</name>
    <name type="common">Dinoflagellate</name>
    <dbReference type="NCBI Taxonomy" id="89957"/>
    <lineage>
        <taxon>Eukaryota</taxon>
        <taxon>Sar</taxon>
        <taxon>Alveolata</taxon>
        <taxon>Dinophyceae</taxon>
        <taxon>Suessiales</taxon>
        <taxon>Suessiaceae</taxon>
        <taxon>Polarella</taxon>
    </lineage>
</organism>
<evidence type="ECO:0000313" key="2">
    <source>
        <dbReference type="Proteomes" id="UP000654075"/>
    </source>
</evidence>
<keyword evidence="2" id="KW-1185">Reference proteome</keyword>
<reference evidence="1" key="1">
    <citation type="submission" date="2021-02" db="EMBL/GenBank/DDBJ databases">
        <authorList>
            <person name="Dougan E. K."/>
            <person name="Rhodes N."/>
            <person name="Thang M."/>
            <person name="Chan C."/>
        </authorList>
    </citation>
    <scope>NUCLEOTIDE SEQUENCE</scope>
</reference>
<sequence>MEQSRDDEAMTILDSTTMSTNACWTSSVCHLAVAGCNCAAGNGQFMWLLTPGVALLSHRLSVAPALSRKQQLHWLSFQFPLMHPRPGMPEASLLAAPAAAHR</sequence>
<dbReference type="EMBL" id="CAJNNV010009078">
    <property type="protein sequence ID" value="CAE8596984.1"/>
    <property type="molecule type" value="Genomic_DNA"/>
</dbReference>
<gene>
    <name evidence="1" type="ORF">PGLA1383_LOCUS15439</name>
</gene>
<dbReference type="AlphaFoldDB" id="A0A813E9R1"/>
<feature type="non-terminal residue" evidence="1">
    <location>
        <position position="102"/>
    </location>
</feature>
<evidence type="ECO:0000313" key="1">
    <source>
        <dbReference type="EMBL" id="CAE8596984.1"/>
    </source>
</evidence>